<name>A0ABC9Z5F2_9NOCA</name>
<organism evidence="1 2">
    <name type="scientific">Nocardia seriolae</name>
    <dbReference type="NCBI Taxonomy" id="37332"/>
    <lineage>
        <taxon>Bacteria</taxon>
        <taxon>Bacillati</taxon>
        <taxon>Actinomycetota</taxon>
        <taxon>Actinomycetes</taxon>
        <taxon>Mycobacteriales</taxon>
        <taxon>Nocardiaceae</taxon>
        <taxon>Nocardia</taxon>
    </lineage>
</organism>
<reference evidence="1 2" key="2">
    <citation type="journal article" date="2016" name="Genome Announc.">
        <title>Draft Genome Sequence of Erythromycin- and Oxytetracycline-Sensitive Nocardia seriolae Strain U-1 (NBRC 110359).</title>
        <authorList>
            <person name="Imajoh M."/>
            <person name="Sukeda M."/>
            <person name="Shimizu M."/>
            <person name="Yamane J."/>
            <person name="Ohnishi K."/>
            <person name="Oshima S."/>
        </authorList>
    </citation>
    <scope>NUCLEOTIDE SEQUENCE [LARGE SCALE GENOMIC DNA]</scope>
    <source>
        <strain evidence="1 2">U-1</strain>
    </source>
</reference>
<evidence type="ECO:0000313" key="1">
    <source>
        <dbReference type="EMBL" id="GAP32288.1"/>
    </source>
</evidence>
<dbReference type="AlphaFoldDB" id="A0ABC9Z5F2"/>
<reference evidence="2" key="1">
    <citation type="submission" date="2015-07" db="EMBL/GenBank/DDBJ databases">
        <title>Nocardia seriolae U-1 whole genome shotgun sequence.</title>
        <authorList>
            <person name="Imajoh M."/>
            <person name="Fukumoto Y."/>
            <person name="Sukeda M."/>
            <person name="Yamane J."/>
            <person name="Yamasaki K."/>
            <person name="Shimizu M."/>
            <person name="Ohnishi K."/>
            <person name="Oshima S."/>
        </authorList>
    </citation>
    <scope>NUCLEOTIDE SEQUENCE [LARGE SCALE GENOMIC DNA]</scope>
    <source>
        <strain evidence="2">U-1</strain>
    </source>
</reference>
<proteinExistence type="predicted"/>
<sequence>MPAEIGRVSAGIAPALPGFALESAAIAPMFGIAPMFVGMAAGFADSVAGFIRTAPGLADIAVGVGGIDWGTALVAGSWPGDG</sequence>
<keyword evidence="2" id="KW-1185">Reference proteome</keyword>
<dbReference type="EMBL" id="BBYQ01000150">
    <property type="protein sequence ID" value="GAP32288.1"/>
    <property type="molecule type" value="Genomic_DNA"/>
</dbReference>
<gene>
    <name evidence="1" type="ORF">NSK11_contig00150-0006</name>
</gene>
<evidence type="ECO:0000313" key="2">
    <source>
        <dbReference type="Proteomes" id="UP000037179"/>
    </source>
</evidence>
<dbReference type="Proteomes" id="UP000037179">
    <property type="component" value="Unassembled WGS sequence"/>
</dbReference>
<accession>A0ABC9Z5F2</accession>
<protein>
    <submittedName>
        <fullName evidence="1">Dehydrogenase</fullName>
    </submittedName>
</protein>
<comment type="caution">
    <text evidence="1">The sequence shown here is derived from an EMBL/GenBank/DDBJ whole genome shotgun (WGS) entry which is preliminary data.</text>
</comment>